<dbReference type="Proteomes" id="UP001155380">
    <property type="component" value="Unassembled WGS sequence"/>
</dbReference>
<gene>
    <name evidence="3" type="ORF">NBH21_05385</name>
</gene>
<feature type="compositionally biased region" description="Low complexity" evidence="1">
    <location>
        <begin position="77"/>
        <end position="90"/>
    </location>
</feature>
<feature type="region of interest" description="Disordered" evidence="1">
    <location>
        <begin position="77"/>
        <end position="117"/>
    </location>
</feature>
<accession>A0AAJ1F6K6</accession>
<dbReference type="RefSeq" id="WP_250914569.1">
    <property type="nucleotide sequence ID" value="NZ_JAMXLX010000001.1"/>
</dbReference>
<protein>
    <submittedName>
        <fullName evidence="3">SPOR domain-containing protein</fullName>
    </submittedName>
</protein>
<name>A0AAJ1F6K6_9HYPH</name>
<dbReference type="PROSITE" id="PS51724">
    <property type="entry name" value="SPOR"/>
    <property type="match status" value="1"/>
</dbReference>
<dbReference type="GO" id="GO:0042834">
    <property type="term" value="F:peptidoglycan binding"/>
    <property type="evidence" value="ECO:0007669"/>
    <property type="project" value="InterPro"/>
</dbReference>
<proteinExistence type="predicted"/>
<reference evidence="3" key="1">
    <citation type="submission" date="2022-06" db="EMBL/GenBank/DDBJ databases">
        <authorList>
            <person name="Sun Q."/>
        </authorList>
    </citation>
    <scope>NUCLEOTIDE SEQUENCE</scope>
    <source>
        <strain evidence="3">S101</strain>
    </source>
</reference>
<evidence type="ECO:0000256" key="1">
    <source>
        <dbReference type="SAM" id="MobiDB-lite"/>
    </source>
</evidence>
<feature type="compositionally biased region" description="Low complexity" evidence="1">
    <location>
        <begin position="775"/>
        <end position="817"/>
    </location>
</feature>
<dbReference type="EMBL" id="JAMXLX010000001">
    <property type="protein sequence ID" value="MCO5956194.1"/>
    <property type="molecule type" value="Genomic_DNA"/>
</dbReference>
<feature type="domain" description="SPOR" evidence="2">
    <location>
        <begin position="869"/>
        <end position="952"/>
    </location>
</feature>
<dbReference type="SUPFAM" id="SSF110997">
    <property type="entry name" value="Sporulation related repeat"/>
    <property type="match status" value="1"/>
</dbReference>
<feature type="region of interest" description="Disordered" evidence="1">
    <location>
        <begin position="840"/>
        <end position="865"/>
    </location>
</feature>
<dbReference type="AlphaFoldDB" id="A0AAJ1F6K6"/>
<dbReference type="PRINTS" id="PR01217">
    <property type="entry name" value="PRICHEXTENSN"/>
</dbReference>
<evidence type="ECO:0000313" key="3">
    <source>
        <dbReference type="EMBL" id="MCO5956194.1"/>
    </source>
</evidence>
<sequence>MVQKQAAYSSRYGNDSFADDDPLAELARIVGFEPAEPQVSAPAARVSPSDEDHFNLEDELLREFEVYDAPQPVEPAVVRAEEAPAVPSAPRVEDTYREPEVSPSYSAPEPSYDSYREEPSFDVDLADELELAVSEPEEEAYWQRVAPVAAPAPVAVSAPETETASRFRLPLANFSTAPPVSAARNVQPVEPVVSVPSQTVAAARADEGDFALDDFSLEAELPAEDFDWSPASQVASSVAEPVKADARVDDFFGFDDLIAEADGGRAPVAQSAPVPPAAPVARAEPSFTFSFADELAAGEAKAPAPVSQVSFSSQPAAAPVVSSPVRQAIEDETFDPFADSEFDLQLDDIELDLSDIEADADMRAARPVAPAPVAAVAPRPQAVVQPARMIEPTFAVEPVRAAPQPRAPERAVVEPSFDLTDEPLPFDPTEIAEQEEHPESVAEMDVPEVPVPEAKEPPAAFHHDYDLDLDTELASLFEEAAAPAPVAPSRVHLAAPVAAAATVAAASAAAPAKAPVASQQAPLDDFDAFERALEEDFRRTLSKPEEYRGNNASGRINIPLEPQEGIAAARSSTRRLLLTGSAVAVVLLLGAGGLYAWLSGSSVPGISSGTPPVITADKEPVKVVPEDRGGKSVPNQDKAVYDRVAGAGVEEPKQQNLISSSEEPVDVVQKTLIPETLPLEGENDTEAMGTPVGETEDPRLLPSGNQTEAQADSDGDQTTITPRKVRTMIVRPDGTLVAQETPAEPEPIQPAAAEKTTAPAAETKSALAAPTSGRVQPAEPTAPAVTPAPVKEVAPVTEQATAVPTARPTAPAASPASKPATVAAPAAAAAPAKPVATETAAAAPAPSAPAPAPSAPAPAPSAPAPAPAAAAPGSYFIQVASLPSEAEAEKSYKSISGKFASVVGGHAYEIKKAEIAGKGTYYRVRISAGSKADAQSLCERYKAAGGSCLVTK</sequence>
<dbReference type="InterPro" id="IPR007730">
    <property type="entry name" value="SPOR-like_dom"/>
</dbReference>
<organism evidence="3 4">
    <name type="scientific">Ciceribacter sichuanensis</name>
    <dbReference type="NCBI Taxonomy" id="2949647"/>
    <lineage>
        <taxon>Bacteria</taxon>
        <taxon>Pseudomonadati</taxon>
        <taxon>Pseudomonadota</taxon>
        <taxon>Alphaproteobacteria</taxon>
        <taxon>Hyphomicrobiales</taxon>
        <taxon>Rhizobiaceae</taxon>
        <taxon>Ciceribacter</taxon>
    </lineage>
</organism>
<evidence type="ECO:0000313" key="4">
    <source>
        <dbReference type="Proteomes" id="UP001155380"/>
    </source>
</evidence>
<dbReference type="Pfam" id="PF05036">
    <property type="entry name" value="SPOR"/>
    <property type="match status" value="1"/>
</dbReference>
<dbReference type="Gene3D" id="3.30.70.1070">
    <property type="entry name" value="Sporulation related repeat"/>
    <property type="match status" value="1"/>
</dbReference>
<comment type="caution">
    <text evidence="3">The sequence shown here is derived from an EMBL/GenBank/DDBJ whole genome shotgun (WGS) entry which is preliminary data.</text>
</comment>
<dbReference type="InterPro" id="IPR036680">
    <property type="entry name" value="SPOR-like_sf"/>
</dbReference>
<feature type="region of interest" description="Disordered" evidence="1">
    <location>
        <begin position="675"/>
        <end position="817"/>
    </location>
</feature>
<evidence type="ECO:0000259" key="2">
    <source>
        <dbReference type="PROSITE" id="PS51724"/>
    </source>
</evidence>
<feature type="compositionally biased region" description="Low complexity" evidence="1">
    <location>
        <begin position="749"/>
        <end position="764"/>
    </location>
</feature>
<feature type="compositionally biased region" description="Pro residues" evidence="1">
    <location>
        <begin position="846"/>
        <end position="865"/>
    </location>
</feature>
<feature type="compositionally biased region" description="Basic and acidic residues" evidence="1">
    <location>
        <begin position="91"/>
        <end position="100"/>
    </location>
</feature>
<feature type="compositionally biased region" description="Polar residues" evidence="1">
    <location>
        <begin position="703"/>
        <end position="721"/>
    </location>
</feature>